<dbReference type="AlphaFoldDB" id="A0A2N6NVU2"/>
<gene>
    <name evidence="1" type="ORF">BM221_001473</name>
</gene>
<proteinExistence type="predicted"/>
<accession>A0A2N6NVU2</accession>
<protein>
    <submittedName>
        <fullName evidence="1">Uncharacterized protein</fullName>
    </submittedName>
</protein>
<reference evidence="1 2" key="1">
    <citation type="journal article" date="2016" name="Appl. Microbiol. Biotechnol.">
        <title>Characterization of T-DNA insertion mutants with decreased virulence in the entomopathogenic fungus Beauveria bassiana JEF-007.</title>
        <authorList>
            <person name="Kim S."/>
            <person name="Lee S.J."/>
            <person name="Nai Y.S."/>
            <person name="Yu J.S."/>
            <person name="Lee M.R."/>
            <person name="Yang Y.T."/>
            <person name="Kim J.S."/>
        </authorList>
    </citation>
    <scope>NUCLEOTIDE SEQUENCE [LARGE SCALE GENOMIC DNA]</scope>
    <source>
        <strain evidence="1 2">JEF-007</strain>
    </source>
</reference>
<organism evidence="1 2">
    <name type="scientific">Beauveria bassiana</name>
    <name type="common">White muscardine disease fungus</name>
    <name type="synonym">Tritirachium shiotae</name>
    <dbReference type="NCBI Taxonomy" id="176275"/>
    <lineage>
        <taxon>Eukaryota</taxon>
        <taxon>Fungi</taxon>
        <taxon>Dikarya</taxon>
        <taxon>Ascomycota</taxon>
        <taxon>Pezizomycotina</taxon>
        <taxon>Sordariomycetes</taxon>
        <taxon>Hypocreomycetidae</taxon>
        <taxon>Hypocreales</taxon>
        <taxon>Cordycipitaceae</taxon>
        <taxon>Beauveria</taxon>
    </lineage>
</organism>
<dbReference type="EMBL" id="MRVG01000002">
    <property type="protein sequence ID" value="PMB71386.1"/>
    <property type="molecule type" value="Genomic_DNA"/>
</dbReference>
<sequence>MDISPWFSEVAFRNLERPIGWSRPFSFIMARLPRRGLQFQEGGAFNIKAASYIKRTYGAIEQKSLCDGAMRKY</sequence>
<comment type="caution">
    <text evidence="1">The sequence shown here is derived from an EMBL/GenBank/DDBJ whole genome shotgun (WGS) entry which is preliminary data.</text>
</comment>
<name>A0A2N6NVU2_BEABA</name>
<evidence type="ECO:0000313" key="2">
    <source>
        <dbReference type="Proteomes" id="UP000235728"/>
    </source>
</evidence>
<evidence type="ECO:0000313" key="1">
    <source>
        <dbReference type="EMBL" id="PMB71386.1"/>
    </source>
</evidence>
<dbReference type="Proteomes" id="UP000235728">
    <property type="component" value="Unassembled WGS sequence"/>
</dbReference>